<dbReference type="GO" id="GO:0046872">
    <property type="term" value="F:metal ion binding"/>
    <property type="evidence" value="ECO:0007669"/>
    <property type="project" value="UniProtKB-KW"/>
</dbReference>
<dbReference type="GO" id="GO:0009055">
    <property type="term" value="F:electron transfer activity"/>
    <property type="evidence" value="ECO:0007669"/>
    <property type="project" value="InterPro"/>
</dbReference>
<keyword evidence="5" id="KW-0574">Periplasm</keyword>
<evidence type="ECO:0000313" key="12">
    <source>
        <dbReference type="Proteomes" id="UP000435036"/>
    </source>
</evidence>
<dbReference type="InterPro" id="IPR009056">
    <property type="entry name" value="Cyt_c-like_dom"/>
</dbReference>
<dbReference type="InterPro" id="IPR051395">
    <property type="entry name" value="Cytochrome_c_Peroxidase/MauG"/>
</dbReference>
<proteinExistence type="predicted"/>
<keyword evidence="3 9" id="KW-0479">Metal-binding</keyword>
<dbReference type="PANTHER" id="PTHR30600">
    <property type="entry name" value="CYTOCHROME C PEROXIDASE-RELATED"/>
    <property type="match status" value="1"/>
</dbReference>
<name>A0A6N8KXY7_9SPHI</name>
<feature type="binding site" description="axial binding residue" evidence="9">
    <location>
        <position position="80"/>
    </location>
    <ligand>
        <name>heme c</name>
        <dbReference type="ChEBI" id="CHEBI:61717"/>
        <label>1</label>
    </ligand>
    <ligandPart>
        <name>Fe</name>
        <dbReference type="ChEBI" id="CHEBI:18248"/>
    </ligandPart>
</feature>
<evidence type="ECO:0000256" key="5">
    <source>
        <dbReference type="ARBA" id="ARBA00022764"/>
    </source>
</evidence>
<evidence type="ECO:0000313" key="11">
    <source>
        <dbReference type="EMBL" id="MVZ61966.1"/>
    </source>
</evidence>
<dbReference type="PIRSF" id="PIRSF000294">
    <property type="entry name" value="Cytochrome-c_peroxidase"/>
    <property type="match status" value="1"/>
</dbReference>
<feature type="binding site" description="covalent" evidence="8">
    <location>
        <position position="222"/>
    </location>
    <ligand>
        <name>heme c</name>
        <dbReference type="ChEBI" id="CHEBI:61717"/>
        <label>2</label>
    </ligand>
</feature>
<dbReference type="InterPro" id="IPR026259">
    <property type="entry name" value="MauG/Cytc_peroxidase"/>
</dbReference>
<dbReference type="Gene3D" id="1.10.760.10">
    <property type="entry name" value="Cytochrome c-like domain"/>
    <property type="match status" value="2"/>
</dbReference>
<keyword evidence="7 9" id="KW-0408">Iron</keyword>
<dbReference type="AlphaFoldDB" id="A0A6N8KXY7"/>
<evidence type="ECO:0000256" key="1">
    <source>
        <dbReference type="ARBA" id="ARBA00004418"/>
    </source>
</evidence>
<comment type="caution">
    <text evidence="11">The sequence shown here is derived from an EMBL/GenBank/DDBJ whole genome shotgun (WGS) entry which is preliminary data.</text>
</comment>
<evidence type="ECO:0000259" key="10">
    <source>
        <dbReference type="PROSITE" id="PS51007"/>
    </source>
</evidence>
<dbReference type="PROSITE" id="PS51007">
    <property type="entry name" value="CYTC"/>
    <property type="match status" value="1"/>
</dbReference>
<dbReference type="InterPro" id="IPR036909">
    <property type="entry name" value="Cyt_c-like_dom_sf"/>
</dbReference>
<feature type="domain" description="Cytochrome c" evidence="10">
    <location>
        <begin position="206"/>
        <end position="329"/>
    </location>
</feature>
<comment type="PTM">
    <text evidence="8">Binds 2 heme groups per subunit.</text>
</comment>
<comment type="subcellular location">
    <subcellularLocation>
        <location evidence="1">Periplasm</location>
    </subcellularLocation>
</comment>
<dbReference type="GO" id="GO:0020037">
    <property type="term" value="F:heme binding"/>
    <property type="evidence" value="ECO:0007669"/>
    <property type="project" value="InterPro"/>
</dbReference>
<evidence type="ECO:0000256" key="4">
    <source>
        <dbReference type="ARBA" id="ARBA00022729"/>
    </source>
</evidence>
<evidence type="ECO:0000256" key="7">
    <source>
        <dbReference type="ARBA" id="ARBA00023004"/>
    </source>
</evidence>
<feature type="binding site" description="covalent" evidence="8">
    <location>
        <position position="76"/>
    </location>
    <ligand>
        <name>heme c</name>
        <dbReference type="ChEBI" id="CHEBI:61717"/>
        <label>1</label>
    </ligand>
</feature>
<protein>
    <submittedName>
        <fullName evidence="11">Cytochrome-c peroxidase</fullName>
    </submittedName>
</protein>
<evidence type="ECO:0000256" key="9">
    <source>
        <dbReference type="PIRSR" id="PIRSR000294-2"/>
    </source>
</evidence>
<feature type="binding site" description="axial binding residue" evidence="9">
    <location>
        <position position="223"/>
    </location>
    <ligand>
        <name>heme c</name>
        <dbReference type="ChEBI" id="CHEBI:61717"/>
        <label>2</label>
    </ligand>
    <ligandPart>
        <name>Fe</name>
        <dbReference type="ChEBI" id="CHEBI:18248"/>
    </ligandPart>
</feature>
<comment type="cofactor">
    <cofactor evidence="8">
        <name>heme</name>
        <dbReference type="ChEBI" id="CHEBI:30413"/>
    </cofactor>
    <text evidence="8">Binds 2 heme groups.</text>
</comment>
<dbReference type="PROSITE" id="PS51257">
    <property type="entry name" value="PROKAR_LIPOPROTEIN"/>
    <property type="match status" value="1"/>
</dbReference>
<keyword evidence="4" id="KW-0732">Signal</keyword>
<keyword evidence="11" id="KW-0575">Peroxidase</keyword>
<evidence type="ECO:0000256" key="3">
    <source>
        <dbReference type="ARBA" id="ARBA00022723"/>
    </source>
</evidence>
<dbReference type="InterPro" id="IPR004852">
    <property type="entry name" value="Di-haem_cyt_c_peroxidsae"/>
</dbReference>
<dbReference type="GO" id="GO:0004130">
    <property type="term" value="F:cytochrome-c peroxidase activity"/>
    <property type="evidence" value="ECO:0007669"/>
    <property type="project" value="TreeGrafter"/>
</dbReference>
<gene>
    <name evidence="11" type="ORF">GQF63_08045</name>
</gene>
<evidence type="ECO:0000256" key="2">
    <source>
        <dbReference type="ARBA" id="ARBA00022617"/>
    </source>
</evidence>
<evidence type="ECO:0000256" key="6">
    <source>
        <dbReference type="ARBA" id="ARBA00023002"/>
    </source>
</evidence>
<evidence type="ECO:0000256" key="8">
    <source>
        <dbReference type="PIRSR" id="PIRSR000294-1"/>
    </source>
</evidence>
<dbReference type="OrthoDB" id="9805202at2"/>
<feature type="binding site" description="covalent" evidence="8">
    <location>
        <position position="219"/>
    </location>
    <ligand>
        <name>heme c</name>
        <dbReference type="ChEBI" id="CHEBI:61717"/>
        <label>2</label>
    </ligand>
</feature>
<dbReference type="SUPFAM" id="SSF46626">
    <property type="entry name" value="Cytochrome c"/>
    <property type="match status" value="2"/>
</dbReference>
<organism evidence="11 12">
    <name type="scientific">Sphingobacterium humi</name>
    <dbReference type="NCBI Taxonomy" id="1796905"/>
    <lineage>
        <taxon>Bacteria</taxon>
        <taxon>Pseudomonadati</taxon>
        <taxon>Bacteroidota</taxon>
        <taxon>Sphingobacteriia</taxon>
        <taxon>Sphingobacteriales</taxon>
        <taxon>Sphingobacteriaceae</taxon>
        <taxon>Sphingobacterium</taxon>
    </lineage>
</organism>
<dbReference type="RefSeq" id="WP_160368716.1">
    <property type="nucleotide sequence ID" value="NZ_WSQA01000005.1"/>
</dbReference>
<feature type="binding site" description="covalent" evidence="8">
    <location>
        <position position="79"/>
    </location>
    <ligand>
        <name>heme c</name>
        <dbReference type="ChEBI" id="CHEBI:61717"/>
        <label>1</label>
    </ligand>
</feature>
<keyword evidence="6" id="KW-0560">Oxidoreductase</keyword>
<dbReference type="GO" id="GO:0042597">
    <property type="term" value="C:periplasmic space"/>
    <property type="evidence" value="ECO:0007669"/>
    <property type="project" value="UniProtKB-SubCell"/>
</dbReference>
<keyword evidence="12" id="KW-1185">Reference proteome</keyword>
<keyword evidence="2 8" id="KW-0349">Heme</keyword>
<dbReference type="EMBL" id="WSQA01000005">
    <property type="protein sequence ID" value="MVZ61966.1"/>
    <property type="molecule type" value="Genomic_DNA"/>
</dbReference>
<dbReference type="Pfam" id="PF03150">
    <property type="entry name" value="CCP_MauG"/>
    <property type="match status" value="1"/>
</dbReference>
<reference evidence="11 12" key="1">
    <citation type="submission" date="2019-12" db="EMBL/GenBank/DDBJ databases">
        <authorList>
            <person name="Dong K."/>
        </authorList>
    </citation>
    <scope>NUCLEOTIDE SEQUENCE [LARGE SCALE GENOMIC DNA]</scope>
    <source>
        <strain evidence="11 12">JCM 31225</strain>
    </source>
</reference>
<dbReference type="Proteomes" id="UP000435036">
    <property type="component" value="Unassembled WGS sequence"/>
</dbReference>
<sequence length="341" mass="38824">MNRKALLVLGVILLTVIACRKADDLIEEQLLAFVQPAHFPEPLYKLASNPITKEKFELGKKLFYDPLLSRDNTISCGSCHISGHAFTHHGHDVSHGIDDRLGIRNSMPLMNLAWNETFFWDGGVIHLDLFPVAPIENEVEMDEKFPNVLKKLNNSPEYQNLFQKAFGSKEITSINMLKAMSQFMLLMVSDQSKYDKVVRKEATFTTEEAAGYSLFKSKCSSCHQEPLFTDHSFRDNGIGINPAGDLGRFEISQLPNDKLKFRVPTLRNLGYTAPFMHDGRFRTLEAVITHYRREVQATENLDPILRENMGISLSDLEVQQLLAFLNTLNDETFIKNPLFQE</sequence>
<accession>A0A6N8KXY7</accession>